<dbReference type="Proteomes" id="UP001499878">
    <property type="component" value="Unassembled WGS sequence"/>
</dbReference>
<sequence>MKTQRNAIRALVTGACAIGLAVGLQGQAWAGTVTIYASNGGGSGTWNADPSGSTPGDSIRACDTKSDGWAVETALDYNYDGVIDRRVNTNGHTAGYCTPWKTGNLTEGKTVRMYVVPVKSNGSHGAATYIDVVA</sequence>
<keyword evidence="3" id="KW-1185">Reference proteome</keyword>
<comment type="caution">
    <text evidence="2">The sequence shown here is derived from an EMBL/GenBank/DDBJ whole genome shotgun (WGS) entry which is preliminary data.</text>
</comment>
<gene>
    <name evidence="2" type="ORF">GCM10023323_25720</name>
</gene>
<name>A0ABP9T3N3_9ACTN</name>
<evidence type="ECO:0000313" key="2">
    <source>
        <dbReference type="EMBL" id="GAA5207984.1"/>
    </source>
</evidence>
<reference evidence="3" key="1">
    <citation type="journal article" date="2019" name="Int. J. Syst. Evol. Microbiol.">
        <title>The Global Catalogue of Microorganisms (GCM) 10K type strain sequencing project: providing services to taxonomists for standard genome sequencing and annotation.</title>
        <authorList>
            <consortium name="The Broad Institute Genomics Platform"/>
            <consortium name="The Broad Institute Genome Sequencing Center for Infectious Disease"/>
            <person name="Wu L."/>
            <person name="Ma J."/>
        </authorList>
    </citation>
    <scope>NUCLEOTIDE SEQUENCE [LARGE SCALE GENOMIC DNA]</scope>
    <source>
        <strain evidence="3">JCM 18306</strain>
    </source>
</reference>
<evidence type="ECO:0008006" key="4">
    <source>
        <dbReference type="Google" id="ProtNLM"/>
    </source>
</evidence>
<organism evidence="2 3">
    <name type="scientific">Streptomyces thinghirensis</name>
    <dbReference type="NCBI Taxonomy" id="551547"/>
    <lineage>
        <taxon>Bacteria</taxon>
        <taxon>Bacillati</taxon>
        <taxon>Actinomycetota</taxon>
        <taxon>Actinomycetes</taxon>
        <taxon>Kitasatosporales</taxon>
        <taxon>Streptomycetaceae</taxon>
        <taxon>Streptomyces</taxon>
    </lineage>
</organism>
<dbReference type="RefSeq" id="WP_345629778.1">
    <property type="nucleotide sequence ID" value="NZ_BAABJR010000006.1"/>
</dbReference>
<evidence type="ECO:0000313" key="3">
    <source>
        <dbReference type="Proteomes" id="UP001499878"/>
    </source>
</evidence>
<evidence type="ECO:0000256" key="1">
    <source>
        <dbReference type="SAM" id="SignalP"/>
    </source>
</evidence>
<feature type="chain" id="PRO_5046966333" description="Secreted protein" evidence="1">
    <location>
        <begin position="31"/>
        <end position="134"/>
    </location>
</feature>
<dbReference type="EMBL" id="BAABJR010000006">
    <property type="protein sequence ID" value="GAA5207984.1"/>
    <property type="molecule type" value="Genomic_DNA"/>
</dbReference>
<accession>A0ABP9T3N3</accession>
<protein>
    <recommendedName>
        <fullName evidence="4">Secreted protein</fullName>
    </recommendedName>
</protein>
<feature type="signal peptide" evidence="1">
    <location>
        <begin position="1"/>
        <end position="30"/>
    </location>
</feature>
<proteinExistence type="predicted"/>
<keyword evidence="1" id="KW-0732">Signal</keyword>